<evidence type="ECO:0000313" key="3">
    <source>
        <dbReference type="EMBL" id="MFL0196108.1"/>
    </source>
</evidence>
<name>A0ABW8SJZ2_9CLOT</name>
<sequence length="225" mass="26646">MKIRNEILEGVFLEEKKNRFLCSVLIDNRIEECYIPSASKLENYIKLKHKRVLLTKNKGNENKTEYSVFAVKYYGRFIILNLSIVNKILEEYICLNYKYDYLQKEKFIGKYKADFLILNNNKTLVEAKGIIAANKKVLFPTIYSQRAIEQLKSILELLNRGWKAEYYFISLSPIINRITINRDFMYMGYRNLLKKCVDCGMLIKAFNIYYEDGSLMVKNKIKVFI</sequence>
<dbReference type="Pfam" id="PF17746">
    <property type="entry name" value="SfsA_N"/>
    <property type="match status" value="1"/>
</dbReference>
<dbReference type="InterPro" id="IPR041465">
    <property type="entry name" value="SfsA_N"/>
</dbReference>
<dbReference type="InterPro" id="IPR040452">
    <property type="entry name" value="SfsA_C"/>
</dbReference>
<organism evidence="3 4">
    <name type="scientific">Candidatus Clostridium eludens</name>
    <dbReference type="NCBI Taxonomy" id="3381663"/>
    <lineage>
        <taxon>Bacteria</taxon>
        <taxon>Bacillati</taxon>
        <taxon>Bacillota</taxon>
        <taxon>Clostridia</taxon>
        <taxon>Eubacteriales</taxon>
        <taxon>Clostridiaceae</taxon>
        <taxon>Clostridium</taxon>
    </lineage>
</organism>
<dbReference type="EMBL" id="JBJHZX010000015">
    <property type="protein sequence ID" value="MFL0196108.1"/>
    <property type="molecule type" value="Genomic_DNA"/>
</dbReference>
<reference evidence="3 4" key="1">
    <citation type="submission" date="2024-11" db="EMBL/GenBank/DDBJ databases">
        <authorList>
            <person name="Heng Y.C."/>
            <person name="Lim A.C.H."/>
            <person name="Lee J.K.Y."/>
            <person name="Kittelmann S."/>
        </authorList>
    </citation>
    <scope>NUCLEOTIDE SEQUENCE [LARGE SCALE GENOMIC DNA]</scope>
    <source>
        <strain evidence="3 4">WILCCON 0269</strain>
    </source>
</reference>
<accession>A0ABW8SJZ2</accession>
<feature type="domain" description="Sugar fermentation stimulation protein C-terminal" evidence="1">
    <location>
        <begin position="84"/>
        <end position="210"/>
    </location>
</feature>
<dbReference type="RefSeq" id="WP_406792222.1">
    <property type="nucleotide sequence ID" value="NZ_JBJHZX010000015.1"/>
</dbReference>
<dbReference type="Gene3D" id="3.40.1350.60">
    <property type="match status" value="1"/>
</dbReference>
<dbReference type="Pfam" id="PF03749">
    <property type="entry name" value="SfsA"/>
    <property type="match status" value="1"/>
</dbReference>
<gene>
    <name evidence="3" type="ORF">ACJDU8_11105</name>
</gene>
<dbReference type="Proteomes" id="UP001623660">
    <property type="component" value="Unassembled WGS sequence"/>
</dbReference>
<evidence type="ECO:0000259" key="1">
    <source>
        <dbReference type="Pfam" id="PF03749"/>
    </source>
</evidence>
<evidence type="ECO:0000259" key="2">
    <source>
        <dbReference type="Pfam" id="PF17746"/>
    </source>
</evidence>
<dbReference type="InterPro" id="IPR005224">
    <property type="entry name" value="SfsA"/>
</dbReference>
<comment type="caution">
    <text evidence="3">The sequence shown here is derived from an EMBL/GenBank/DDBJ whole genome shotgun (WGS) entry which is preliminary data.</text>
</comment>
<protein>
    <submittedName>
        <fullName evidence="3">DNA/RNA nuclease SfsA</fullName>
    </submittedName>
</protein>
<evidence type="ECO:0000313" key="4">
    <source>
        <dbReference type="Proteomes" id="UP001623660"/>
    </source>
</evidence>
<dbReference type="Gene3D" id="2.40.50.580">
    <property type="match status" value="1"/>
</dbReference>
<dbReference type="PANTHER" id="PTHR30545">
    <property type="entry name" value="SUGAR FERMENTATION STIMULATION PROTEIN A"/>
    <property type="match status" value="1"/>
</dbReference>
<dbReference type="PANTHER" id="PTHR30545:SF2">
    <property type="entry name" value="SUGAR FERMENTATION STIMULATION PROTEIN A"/>
    <property type="match status" value="1"/>
</dbReference>
<feature type="domain" description="SfsA N-terminal OB" evidence="2">
    <location>
        <begin position="16"/>
        <end position="79"/>
    </location>
</feature>
<keyword evidence="4" id="KW-1185">Reference proteome</keyword>
<proteinExistence type="predicted"/>